<accession>A0AAN6EQ26</accession>
<dbReference type="GO" id="GO:0022857">
    <property type="term" value="F:transmembrane transporter activity"/>
    <property type="evidence" value="ECO:0007669"/>
    <property type="project" value="TreeGrafter"/>
</dbReference>
<evidence type="ECO:0000313" key="8">
    <source>
        <dbReference type="Proteomes" id="UP001161757"/>
    </source>
</evidence>
<dbReference type="InterPro" id="IPR036259">
    <property type="entry name" value="MFS_trans_sf"/>
</dbReference>
<organism evidence="7 8">
    <name type="scientific">Exophiala dermatitidis</name>
    <name type="common">Black yeast-like fungus</name>
    <name type="synonym">Wangiella dermatitidis</name>
    <dbReference type="NCBI Taxonomy" id="5970"/>
    <lineage>
        <taxon>Eukaryota</taxon>
        <taxon>Fungi</taxon>
        <taxon>Dikarya</taxon>
        <taxon>Ascomycota</taxon>
        <taxon>Pezizomycotina</taxon>
        <taxon>Eurotiomycetes</taxon>
        <taxon>Chaetothyriomycetidae</taxon>
        <taxon>Chaetothyriales</taxon>
        <taxon>Herpotrichiellaceae</taxon>
        <taxon>Exophiala</taxon>
    </lineage>
</organism>
<feature type="transmembrane region" description="Helical" evidence="6">
    <location>
        <begin position="54"/>
        <end position="76"/>
    </location>
</feature>
<feature type="transmembrane region" description="Helical" evidence="6">
    <location>
        <begin position="83"/>
        <end position="102"/>
    </location>
</feature>
<name>A0AAN6EQ26_EXODE</name>
<dbReference type="EMBL" id="JAJGCB010000015">
    <property type="protein sequence ID" value="KAJ8989238.1"/>
    <property type="molecule type" value="Genomic_DNA"/>
</dbReference>
<proteinExistence type="predicted"/>
<evidence type="ECO:0000256" key="2">
    <source>
        <dbReference type="ARBA" id="ARBA00022448"/>
    </source>
</evidence>
<evidence type="ECO:0000256" key="5">
    <source>
        <dbReference type="ARBA" id="ARBA00023136"/>
    </source>
</evidence>
<reference evidence="7" key="1">
    <citation type="submission" date="2023-01" db="EMBL/GenBank/DDBJ databases">
        <title>Exophiala dermititidis isolated from Cystic Fibrosis Patient.</title>
        <authorList>
            <person name="Kurbessoian T."/>
            <person name="Crocker A."/>
            <person name="Murante D."/>
            <person name="Hogan D.A."/>
            <person name="Stajich J.E."/>
        </authorList>
    </citation>
    <scope>NUCLEOTIDE SEQUENCE</scope>
    <source>
        <strain evidence="7">Ex8</strain>
    </source>
</reference>
<sequence length="175" mass="18813">MTLTLIAFNWYLPTVITSFGFVGLPAKQLLNIPPVAAAILGIAFTTWVTGRAWISRPLCVTLLTIGSMIAHIVLMTAGSAGKYAACILGYASINSLYPPYWAWRGAYLNGASGAAFVIGFQSAFGNIAAVMSPQFFQAEWKKAGYKQSFGICLGMAVAALIAVLYSWRLTCNVER</sequence>
<gene>
    <name evidence="7" type="ORF">HRR80_006962</name>
</gene>
<dbReference type="GO" id="GO:0016020">
    <property type="term" value="C:membrane"/>
    <property type="evidence" value="ECO:0007669"/>
    <property type="project" value="UniProtKB-SubCell"/>
</dbReference>
<evidence type="ECO:0000256" key="6">
    <source>
        <dbReference type="SAM" id="Phobius"/>
    </source>
</evidence>
<dbReference type="PANTHER" id="PTHR43791">
    <property type="entry name" value="PERMEASE-RELATED"/>
    <property type="match status" value="1"/>
</dbReference>
<feature type="transmembrane region" description="Helical" evidence="6">
    <location>
        <begin position="29"/>
        <end position="48"/>
    </location>
</feature>
<keyword evidence="3 6" id="KW-0812">Transmembrane</keyword>
<feature type="transmembrane region" description="Helical" evidence="6">
    <location>
        <begin position="148"/>
        <end position="167"/>
    </location>
</feature>
<keyword evidence="5 6" id="KW-0472">Membrane</keyword>
<keyword evidence="4 6" id="KW-1133">Transmembrane helix</keyword>
<dbReference type="SUPFAM" id="SSF103473">
    <property type="entry name" value="MFS general substrate transporter"/>
    <property type="match status" value="1"/>
</dbReference>
<comment type="caution">
    <text evidence="7">The sequence shown here is derived from an EMBL/GenBank/DDBJ whole genome shotgun (WGS) entry which is preliminary data.</text>
</comment>
<feature type="transmembrane region" description="Helical" evidence="6">
    <location>
        <begin position="6"/>
        <end position="24"/>
    </location>
</feature>
<keyword evidence="2" id="KW-0813">Transport</keyword>
<protein>
    <submittedName>
        <fullName evidence="7">Uncharacterized protein</fullName>
    </submittedName>
</protein>
<dbReference type="AlphaFoldDB" id="A0AAN6EQ26"/>
<feature type="transmembrane region" description="Helical" evidence="6">
    <location>
        <begin position="114"/>
        <end position="136"/>
    </location>
</feature>
<evidence type="ECO:0000313" key="7">
    <source>
        <dbReference type="EMBL" id="KAJ8989238.1"/>
    </source>
</evidence>
<dbReference type="PANTHER" id="PTHR43791:SF91">
    <property type="entry name" value="MAJOR FACILITATOR SUPERFAMILY (MFS) PROFILE DOMAIN-CONTAINING PROTEIN-RELATED"/>
    <property type="match status" value="1"/>
</dbReference>
<evidence type="ECO:0000256" key="3">
    <source>
        <dbReference type="ARBA" id="ARBA00022692"/>
    </source>
</evidence>
<evidence type="ECO:0000256" key="4">
    <source>
        <dbReference type="ARBA" id="ARBA00022989"/>
    </source>
</evidence>
<comment type="subcellular location">
    <subcellularLocation>
        <location evidence="1">Membrane</location>
        <topology evidence="1">Multi-pass membrane protein</topology>
    </subcellularLocation>
</comment>
<dbReference type="Proteomes" id="UP001161757">
    <property type="component" value="Unassembled WGS sequence"/>
</dbReference>
<evidence type="ECO:0000256" key="1">
    <source>
        <dbReference type="ARBA" id="ARBA00004141"/>
    </source>
</evidence>